<gene>
    <name evidence="2" type="ORF">EYF80_042720</name>
</gene>
<dbReference type="AlphaFoldDB" id="A0A4Z2G0F9"/>
<proteinExistence type="predicted"/>
<sequence>MAKATVTQGAPESTQAGRLTSSWSSWCLVFLAGNGAALRTGAGLPAADRLGTRREEEEVSGGWSCTLRSDWLSGEAGSVTEVVDEHAAHHGAAAAAQAQVEALQDALRRRPEGRGHRRAQEGDAGGPNRGVGHTWGTHRDGHGSCVEVKSEEGSPGMEVVSEEGSPGVEVVSEEGSPGVEVAALQAPGKRPVGPAAASCRIPRVLAPAPYGWRRTEPASAVLPDVSDQLDELVAGEVGGELGHVADHGADPEQRGGPLQVLQVPVQEGEDEAVAEAHEPGHEEHGAVAHAAQDPQQVAVVELRRRLGGTQALGLERRPRGPRVLHHALRELLLGLHAVAKVKLGGHDERHGHQHPEGDEGDLVVVQAEAGAAGAHQLHREMPTSSMARPQPREPHMRCRP</sequence>
<evidence type="ECO:0000313" key="2">
    <source>
        <dbReference type="EMBL" id="TNN47046.1"/>
    </source>
</evidence>
<dbReference type="Proteomes" id="UP000314294">
    <property type="component" value="Unassembled WGS sequence"/>
</dbReference>
<accession>A0A4Z2G0F9</accession>
<feature type="compositionally biased region" description="Basic and acidic residues" evidence="1">
    <location>
        <begin position="137"/>
        <end position="152"/>
    </location>
</feature>
<keyword evidence="3" id="KW-1185">Reference proteome</keyword>
<protein>
    <submittedName>
        <fullName evidence="2">Uncharacterized protein</fullName>
    </submittedName>
</protein>
<dbReference type="EMBL" id="SRLO01000759">
    <property type="protein sequence ID" value="TNN47046.1"/>
    <property type="molecule type" value="Genomic_DNA"/>
</dbReference>
<organism evidence="2 3">
    <name type="scientific">Liparis tanakae</name>
    <name type="common">Tanaka's snailfish</name>
    <dbReference type="NCBI Taxonomy" id="230148"/>
    <lineage>
        <taxon>Eukaryota</taxon>
        <taxon>Metazoa</taxon>
        <taxon>Chordata</taxon>
        <taxon>Craniata</taxon>
        <taxon>Vertebrata</taxon>
        <taxon>Euteleostomi</taxon>
        <taxon>Actinopterygii</taxon>
        <taxon>Neopterygii</taxon>
        <taxon>Teleostei</taxon>
        <taxon>Neoteleostei</taxon>
        <taxon>Acanthomorphata</taxon>
        <taxon>Eupercaria</taxon>
        <taxon>Perciformes</taxon>
        <taxon>Cottioidei</taxon>
        <taxon>Cottales</taxon>
        <taxon>Liparidae</taxon>
        <taxon>Liparis</taxon>
    </lineage>
</organism>
<evidence type="ECO:0000256" key="1">
    <source>
        <dbReference type="SAM" id="MobiDB-lite"/>
    </source>
</evidence>
<feature type="compositionally biased region" description="Basic and acidic residues" evidence="1">
    <location>
        <begin position="109"/>
        <end position="121"/>
    </location>
</feature>
<feature type="region of interest" description="Disordered" evidence="1">
    <location>
        <begin position="374"/>
        <end position="400"/>
    </location>
</feature>
<name>A0A4Z2G0F9_9TELE</name>
<comment type="caution">
    <text evidence="2">The sequence shown here is derived from an EMBL/GenBank/DDBJ whole genome shotgun (WGS) entry which is preliminary data.</text>
</comment>
<feature type="compositionally biased region" description="Basic and acidic residues" evidence="1">
    <location>
        <begin position="390"/>
        <end position="400"/>
    </location>
</feature>
<feature type="region of interest" description="Disordered" evidence="1">
    <location>
        <begin position="109"/>
        <end position="162"/>
    </location>
</feature>
<evidence type="ECO:0000313" key="3">
    <source>
        <dbReference type="Proteomes" id="UP000314294"/>
    </source>
</evidence>
<reference evidence="2 3" key="1">
    <citation type="submission" date="2019-03" db="EMBL/GenBank/DDBJ databases">
        <title>First draft genome of Liparis tanakae, snailfish: a comprehensive survey of snailfish specific genes.</title>
        <authorList>
            <person name="Kim W."/>
            <person name="Song I."/>
            <person name="Jeong J.-H."/>
            <person name="Kim D."/>
            <person name="Kim S."/>
            <person name="Ryu S."/>
            <person name="Song J.Y."/>
            <person name="Lee S.K."/>
        </authorList>
    </citation>
    <scope>NUCLEOTIDE SEQUENCE [LARGE SCALE GENOMIC DNA]</scope>
    <source>
        <tissue evidence="2">Muscle</tissue>
    </source>
</reference>